<keyword evidence="1" id="KW-0238">DNA-binding</keyword>
<name>A0AAE4L5G8_9ENTE</name>
<proteinExistence type="predicted"/>
<dbReference type="EMBL" id="JARQAI010000001">
    <property type="protein sequence ID" value="MDT2735887.1"/>
    <property type="molecule type" value="Genomic_DNA"/>
</dbReference>
<reference evidence="3 6" key="1">
    <citation type="submission" date="2023-03" db="EMBL/GenBank/DDBJ databases">
        <authorList>
            <person name="Shen W."/>
            <person name="Cai J."/>
        </authorList>
    </citation>
    <scope>NUCLEOTIDE SEQUENCE</scope>
    <source>
        <strain evidence="3">P69-2</strain>
        <strain evidence="4 6">Y59</strain>
    </source>
</reference>
<dbReference type="SUPFAM" id="SSF47413">
    <property type="entry name" value="lambda repressor-like DNA-binding domains"/>
    <property type="match status" value="1"/>
</dbReference>
<dbReference type="PANTHER" id="PTHR46558:SF11">
    <property type="entry name" value="HTH-TYPE TRANSCRIPTIONAL REGULATOR XRE"/>
    <property type="match status" value="1"/>
</dbReference>
<feature type="domain" description="HTH cro/C1-type" evidence="2">
    <location>
        <begin position="8"/>
        <end position="62"/>
    </location>
</feature>
<dbReference type="Gene3D" id="1.10.260.40">
    <property type="entry name" value="lambda repressor-like DNA-binding domains"/>
    <property type="match status" value="1"/>
</dbReference>
<dbReference type="PANTHER" id="PTHR46558">
    <property type="entry name" value="TRACRIPTIONAL REGULATORY PROTEIN-RELATED-RELATED"/>
    <property type="match status" value="1"/>
</dbReference>
<dbReference type="GO" id="GO:0003677">
    <property type="term" value="F:DNA binding"/>
    <property type="evidence" value="ECO:0007669"/>
    <property type="project" value="UniProtKB-KW"/>
</dbReference>
<dbReference type="PROSITE" id="PS50943">
    <property type="entry name" value="HTH_CROC1"/>
    <property type="match status" value="1"/>
</dbReference>
<evidence type="ECO:0000259" key="2">
    <source>
        <dbReference type="PROSITE" id="PS50943"/>
    </source>
</evidence>
<protein>
    <submittedName>
        <fullName evidence="3">Helix-turn-helix transcriptional regulator</fullName>
    </submittedName>
</protein>
<dbReference type="InterPro" id="IPR001387">
    <property type="entry name" value="Cro/C1-type_HTH"/>
</dbReference>
<dbReference type="EMBL" id="JARQAZ010000001">
    <property type="protein sequence ID" value="MDT2769505.1"/>
    <property type="molecule type" value="Genomic_DNA"/>
</dbReference>
<comment type="caution">
    <text evidence="3">The sequence shown here is derived from an EMBL/GenBank/DDBJ whole genome shotgun (WGS) entry which is preliminary data.</text>
</comment>
<dbReference type="Pfam" id="PF01381">
    <property type="entry name" value="HTH_3"/>
    <property type="match status" value="1"/>
</dbReference>
<dbReference type="AlphaFoldDB" id="A0AAE4L5G8"/>
<dbReference type="Proteomes" id="UP001180842">
    <property type="component" value="Unassembled WGS sequence"/>
</dbReference>
<evidence type="ECO:0000313" key="5">
    <source>
        <dbReference type="Proteomes" id="UP001180842"/>
    </source>
</evidence>
<evidence type="ECO:0000313" key="3">
    <source>
        <dbReference type="EMBL" id="MDT2735887.1"/>
    </source>
</evidence>
<accession>A0AAE4L5G8</accession>
<dbReference type="SMART" id="SM00530">
    <property type="entry name" value="HTH_XRE"/>
    <property type="match status" value="1"/>
</dbReference>
<evidence type="ECO:0000313" key="4">
    <source>
        <dbReference type="EMBL" id="MDT2769505.1"/>
    </source>
</evidence>
<sequence>MVEIGTKIKELREAKKMTQKDLAEHLNVTPQAVSKWERNKSYPDLDTLLKLSQYFQISTDKLLGNSKPSFLALLFAKQGGAKQMNKQSEANKTYPAGTVPKAVKVENLATFLRVTFDNGETRYLRTRLNEDIVQHPFTRKKENGKRSVFFAGARQQWIGSDFEIKANGEVVMNGTDSYSPEELWYDSKSQIHEL</sequence>
<keyword evidence="6" id="KW-1185">Reference proteome</keyword>
<organism evidence="3 5">
    <name type="scientific">Enterococcus pseudoavium</name>
    <dbReference type="NCBI Taxonomy" id="44007"/>
    <lineage>
        <taxon>Bacteria</taxon>
        <taxon>Bacillati</taxon>
        <taxon>Bacillota</taxon>
        <taxon>Bacilli</taxon>
        <taxon>Lactobacillales</taxon>
        <taxon>Enterococcaceae</taxon>
        <taxon>Enterococcus</taxon>
    </lineage>
</organism>
<evidence type="ECO:0000313" key="6">
    <source>
        <dbReference type="Proteomes" id="UP001269061"/>
    </source>
</evidence>
<dbReference type="RefSeq" id="WP_311796471.1">
    <property type="nucleotide sequence ID" value="NZ_JARQAI010000001.1"/>
</dbReference>
<dbReference type="Proteomes" id="UP001269061">
    <property type="component" value="Unassembled WGS sequence"/>
</dbReference>
<dbReference type="CDD" id="cd00093">
    <property type="entry name" value="HTH_XRE"/>
    <property type="match status" value="1"/>
</dbReference>
<dbReference type="InterPro" id="IPR010982">
    <property type="entry name" value="Lambda_DNA-bd_dom_sf"/>
</dbReference>
<evidence type="ECO:0000256" key="1">
    <source>
        <dbReference type="ARBA" id="ARBA00023125"/>
    </source>
</evidence>
<gene>
    <name evidence="3" type="ORF">P7H00_01905</name>
    <name evidence="4" type="ORF">P7H46_01485</name>
</gene>